<evidence type="ECO:0000259" key="2">
    <source>
        <dbReference type="Pfam" id="PF25838"/>
    </source>
</evidence>
<dbReference type="InterPro" id="IPR058788">
    <property type="entry name" value="ApnL_N"/>
</dbReference>
<keyword evidence="5" id="KW-1185">Reference proteome</keyword>
<proteinExistence type="predicted"/>
<name>A0A1M7ZNS7_9HYPH</name>
<evidence type="ECO:0000259" key="1">
    <source>
        <dbReference type="Pfam" id="PF25837"/>
    </source>
</evidence>
<evidence type="ECO:0000313" key="5">
    <source>
        <dbReference type="Proteomes" id="UP000186406"/>
    </source>
</evidence>
<feature type="domain" description="D-apionate lactonase N-terminal" evidence="1">
    <location>
        <begin position="16"/>
        <end position="241"/>
    </location>
</feature>
<dbReference type="STRING" id="1123029.SAMN02745172_03128"/>
<reference evidence="4 5" key="1">
    <citation type="submission" date="2016-12" db="EMBL/GenBank/DDBJ databases">
        <authorList>
            <person name="Song W.-J."/>
            <person name="Kurnit D.M."/>
        </authorList>
    </citation>
    <scope>NUCLEOTIDE SEQUENCE [LARGE SCALE GENOMIC DNA]</scope>
    <source>
        <strain evidence="4 5">DSM 19599</strain>
    </source>
</reference>
<feature type="domain" description="D-apionate lactonase C-terminal" evidence="3">
    <location>
        <begin position="570"/>
        <end position="647"/>
    </location>
</feature>
<dbReference type="OrthoDB" id="931854at2"/>
<dbReference type="Pfam" id="PF25838">
    <property type="entry name" value="Apionate_lact_M"/>
    <property type="match status" value="1"/>
</dbReference>
<dbReference type="InterPro" id="IPR058787">
    <property type="entry name" value="ApnL_M"/>
</dbReference>
<gene>
    <name evidence="4" type="ORF">SAMN02745172_03128</name>
</gene>
<dbReference type="AlphaFoldDB" id="A0A1M7ZNS7"/>
<dbReference type="Pfam" id="PF25837">
    <property type="entry name" value="Apionate_lact_N"/>
    <property type="match status" value="1"/>
</dbReference>
<dbReference type="RefSeq" id="WP_073630334.1">
    <property type="nucleotide sequence ID" value="NZ_FRXO01000006.1"/>
</dbReference>
<sequence>MSTETPSVDTPSLAVRLFGTEEPVAPLHILKAGDFTAELDAGNLRHIRYGGVEIIRAVSFIVRDRNWGTYNPRIANFELTEMPEGFRVSYDAVAEDDTQRLRYRATIDGHANGRLTFSAEAVTETDFLTNRTGFVVLHPLVGVSGRPVTVEHVDGTVEDSVFPALIDPVQPMKDLRALTHEAAPGLGVTCRMEGDAYEMEDQRNWTDASYKTYVRPLARPWPYTIPAGETIAQSVGVTVTGRPAATADTGAARVSIGAREGTVPGLGLGLDPDEIEPTLANIATIAAAGVAVAVCHYDPRRGHDREVLKRLAETAAKIGAEPWLEAVVASVDGFEAEIAALGEAVASIGRPFRTVLVSPAPDLKCTLPGSPWPPAPPPRDFFSAARAAFPGVRLGGGMFSYFTEMNRKRPPVDLIDLLSFTTTATLHAGDDHSIVEGLESLPAMAASTRAIAGEKPYAVGPSAIGMRMNPYGDAPMANPGNIRQAMNYNDPRHRGLLGAAWALGFFARFADGGAETVSLGGATGPFGLLHTPQSWPQPWFDEEGGLFPMYHVLRGLAALKGASRLAVEAPAALEAIAADTDGGRTLWLANRTAEPQSVVMDGAVRDASVIDADSFVEAARMTDAIDVLARPLQNGTLRLGPYAIARVRFS</sequence>
<dbReference type="EMBL" id="FRXO01000006">
    <property type="protein sequence ID" value="SHO66469.1"/>
    <property type="molecule type" value="Genomic_DNA"/>
</dbReference>
<evidence type="ECO:0000313" key="4">
    <source>
        <dbReference type="EMBL" id="SHO66469.1"/>
    </source>
</evidence>
<evidence type="ECO:0000259" key="3">
    <source>
        <dbReference type="Pfam" id="PF25839"/>
    </source>
</evidence>
<dbReference type="Proteomes" id="UP000186406">
    <property type="component" value="Unassembled WGS sequence"/>
</dbReference>
<protein>
    <submittedName>
        <fullName evidence="4">Uncharacterized protein</fullName>
    </submittedName>
</protein>
<dbReference type="Pfam" id="PF25839">
    <property type="entry name" value="Apionate_lact_C"/>
    <property type="match status" value="1"/>
</dbReference>
<feature type="domain" description="D-apionate lactonase TIM barrel" evidence="2">
    <location>
        <begin position="266"/>
        <end position="561"/>
    </location>
</feature>
<dbReference type="InterPro" id="IPR058789">
    <property type="entry name" value="ApnL_C"/>
</dbReference>
<organism evidence="4 5">
    <name type="scientific">Pseudoxanthobacter soli DSM 19599</name>
    <dbReference type="NCBI Taxonomy" id="1123029"/>
    <lineage>
        <taxon>Bacteria</taxon>
        <taxon>Pseudomonadati</taxon>
        <taxon>Pseudomonadota</taxon>
        <taxon>Alphaproteobacteria</taxon>
        <taxon>Hyphomicrobiales</taxon>
        <taxon>Segnochrobactraceae</taxon>
        <taxon>Pseudoxanthobacter</taxon>
    </lineage>
</organism>
<accession>A0A1M7ZNS7</accession>